<feature type="compositionally biased region" description="Polar residues" evidence="1">
    <location>
        <begin position="209"/>
        <end position="236"/>
    </location>
</feature>
<feature type="domain" description="TPX2 central" evidence="2">
    <location>
        <begin position="186"/>
        <end position="291"/>
    </location>
</feature>
<feature type="compositionally biased region" description="Basic and acidic residues" evidence="1">
    <location>
        <begin position="189"/>
        <end position="202"/>
    </location>
</feature>
<dbReference type="SUPFAM" id="SSF49723">
    <property type="entry name" value="Lipase/lipooxygenase domain (PLAT/LH2 domain)"/>
    <property type="match status" value="1"/>
</dbReference>
<dbReference type="InterPro" id="IPR010417">
    <property type="entry name" value="Embryo-specific_ATS3"/>
</dbReference>
<dbReference type="Gene3D" id="2.60.60.20">
    <property type="entry name" value="PLAT/LH2 domain"/>
    <property type="match status" value="1"/>
</dbReference>
<feature type="region of interest" description="Disordered" evidence="1">
    <location>
        <begin position="175"/>
        <end position="245"/>
    </location>
</feature>
<accession>A0ABQ7XKF6</accession>
<dbReference type="EMBL" id="JAGKQM010000019">
    <property type="protein sequence ID" value="KAH0856435.1"/>
    <property type="molecule type" value="Genomic_DNA"/>
</dbReference>
<evidence type="ECO:0000313" key="3">
    <source>
        <dbReference type="EMBL" id="KAH0856435.1"/>
    </source>
</evidence>
<evidence type="ECO:0000256" key="1">
    <source>
        <dbReference type="SAM" id="MobiDB-lite"/>
    </source>
</evidence>
<dbReference type="PANTHER" id="PTHR31718:SF58">
    <property type="entry name" value="EMBRYO-SPECIFIC PROTEIN ATS3B"/>
    <property type="match status" value="1"/>
</dbReference>
<evidence type="ECO:0000259" key="2">
    <source>
        <dbReference type="Pfam" id="PF12214"/>
    </source>
</evidence>
<dbReference type="CDD" id="cd00113">
    <property type="entry name" value="PLAT"/>
    <property type="match status" value="1"/>
</dbReference>
<organism evidence="3 4">
    <name type="scientific">Brassica napus</name>
    <name type="common">Rape</name>
    <dbReference type="NCBI Taxonomy" id="3708"/>
    <lineage>
        <taxon>Eukaryota</taxon>
        <taxon>Viridiplantae</taxon>
        <taxon>Streptophyta</taxon>
        <taxon>Embryophyta</taxon>
        <taxon>Tracheophyta</taxon>
        <taxon>Spermatophyta</taxon>
        <taxon>Magnoliopsida</taxon>
        <taxon>eudicotyledons</taxon>
        <taxon>Gunneridae</taxon>
        <taxon>Pentapetalae</taxon>
        <taxon>rosids</taxon>
        <taxon>malvids</taxon>
        <taxon>Brassicales</taxon>
        <taxon>Brassicaceae</taxon>
        <taxon>Brassiceae</taxon>
        <taxon>Brassica</taxon>
    </lineage>
</organism>
<feature type="compositionally biased region" description="Low complexity" evidence="1">
    <location>
        <begin position="110"/>
        <end position="122"/>
    </location>
</feature>
<sequence length="737" mass="82054">MVPCFSLEEFDIDFEFDAPRFYDFSRPELDSETDEIEFWFESAGNYSPSPFSPKFNWKLEPLPVKQITNTSSKTKPVDTGLNPKDKYNGFIYYNQTVKDVSKTKPKSKTKSSSSSTLTRPTVSLLARQNKPLDVYSVQLLTRCQRSLAKFGDNLSPILVSKLQNQDAKRENLEAKMDQINSNRRSKLTVPKEPKLRTAERSERHRSKVNSEIKQNAKSRVTSPKINTTNKNINHEPSSAPLPKSNTLRSQDLKAFGLRTSLRANAKINAIQEKEATNSRTLLKGRRAKGNHSGKIHSQVYESKIFPLDSKVRPSKEGLGEATSIKYGTQKSCRTDINRGLDLCGKFDSQKIAGFEFLPVKPGSFRNWFDTSRLLFRFHSLLSVSLSPRVISTSTTMVSTRLFTLLLCFVSSVSLSVSESKVLEPHAAESFNVSLIQKLGTSCSYRVIISTSCSSPRYTRDQISIAFGDAYGNQIYAPRLDDPSIKTFEQCSSDTFEINGPCTYQLCYVYLYRSGPDGWIPESVKIHSHGSKSAVTFPYNTLVPESVWYGFNYCKSASDSSVLGAIGLERIVLVVVGFIVAVFKNVANMSGTQSPSSHSQHEEPANTLISVTILSPLLDLQSTPTHSQIMETSSSNITNNAVLGSSGVGAFTTSSVHCAFEGPSQFTISRRIRLLYVFSHLWRCEASPKEEAVEVEVKLGERKIEGLKLEVVRSYTGDSSFPSPVVARIVASLETRVE</sequence>
<protein>
    <recommendedName>
        <fullName evidence="2">TPX2 central domain-containing protein</fullName>
    </recommendedName>
</protein>
<name>A0ABQ7XKF6_BRANA</name>
<dbReference type="InterPro" id="IPR036392">
    <property type="entry name" value="PLAT/LH2_dom_sf"/>
</dbReference>
<feature type="region of interest" description="Disordered" evidence="1">
    <location>
        <begin position="101"/>
        <end position="122"/>
    </location>
</feature>
<dbReference type="Pfam" id="PF06232">
    <property type="entry name" value="ATS3"/>
    <property type="match status" value="1"/>
</dbReference>
<gene>
    <name evidence="3" type="ORF">HID58_084696</name>
</gene>
<dbReference type="Proteomes" id="UP000824890">
    <property type="component" value="Unassembled WGS sequence"/>
</dbReference>
<dbReference type="Pfam" id="PF12214">
    <property type="entry name" value="TPX2_importin"/>
    <property type="match status" value="1"/>
</dbReference>
<comment type="caution">
    <text evidence="3">The sequence shown here is derived from an EMBL/GenBank/DDBJ whole genome shotgun (WGS) entry which is preliminary data.</text>
</comment>
<keyword evidence="4" id="KW-1185">Reference proteome</keyword>
<dbReference type="PANTHER" id="PTHR31718">
    <property type="entry name" value="PLAT DOMAIN-CONTAINING PROTEIN"/>
    <property type="match status" value="1"/>
</dbReference>
<proteinExistence type="predicted"/>
<dbReference type="InterPro" id="IPR027330">
    <property type="entry name" value="TPX2_central_dom"/>
</dbReference>
<evidence type="ECO:0000313" key="4">
    <source>
        <dbReference type="Proteomes" id="UP000824890"/>
    </source>
</evidence>
<reference evidence="3 4" key="1">
    <citation type="submission" date="2021-05" db="EMBL/GenBank/DDBJ databases">
        <title>Genome Assembly of Synthetic Allotetraploid Brassica napus Reveals Homoeologous Exchanges between Subgenomes.</title>
        <authorList>
            <person name="Davis J.T."/>
        </authorList>
    </citation>
    <scope>NUCLEOTIDE SEQUENCE [LARGE SCALE GENOMIC DNA]</scope>
    <source>
        <strain evidence="4">cv. Da-Ae</strain>
        <tissue evidence="3">Seedling</tissue>
    </source>
</reference>